<accession>A0A1B9HZZ0</accession>
<keyword evidence="3" id="KW-1185">Reference proteome</keyword>
<reference evidence="1" key="1">
    <citation type="submission" date="2013-07" db="EMBL/GenBank/DDBJ databases">
        <title>The Genome Sequence of Cryptococcus pinus CBS10737.</title>
        <authorList>
            <consortium name="The Broad Institute Genome Sequencing Platform"/>
            <person name="Cuomo C."/>
            <person name="Litvintseva A."/>
            <person name="Chen Y."/>
            <person name="Heitman J."/>
            <person name="Sun S."/>
            <person name="Springer D."/>
            <person name="Dromer F."/>
            <person name="Young S.K."/>
            <person name="Zeng Q."/>
            <person name="Gargeya S."/>
            <person name="Fitzgerald M."/>
            <person name="Abouelleil A."/>
            <person name="Alvarado L."/>
            <person name="Berlin A.M."/>
            <person name="Chapman S.B."/>
            <person name="Dewar J."/>
            <person name="Goldberg J."/>
            <person name="Griggs A."/>
            <person name="Gujja S."/>
            <person name="Hansen M."/>
            <person name="Howarth C."/>
            <person name="Imamovic A."/>
            <person name="Larimer J."/>
            <person name="McCowan C."/>
            <person name="Murphy C."/>
            <person name="Pearson M."/>
            <person name="Priest M."/>
            <person name="Roberts A."/>
            <person name="Saif S."/>
            <person name="Shea T."/>
            <person name="Sykes S."/>
            <person name="Wortman J."/>
            <person name="Nusbaum C."/>
            <person name="Birren B."/>
        </authorList>
    </citation>
    <scope>NUCLEOTIDE SEQUENCE [LARGE SCALE GENOMIC DNA]</scope>
    <source>
        <strain evidence="1">CBS 10737</strain>
    </source>
</reference>
<dbReference type="Proteomes" id="UP000094020">
    <property type="component" value="Chromosome 10"/>
</dbReference>
<dbReference type="AlphaFoldDB" id="A0A1B9HZZ0"/>
<dbReference type="EMBL" id="KI894013">
    <property type="protein sequence ID" value="OCF48853.1"/>
    <property type="molecule type" value="Genomic_DNA"/>
</dbReference>
<reference evidence="2" key="4">
    <citation type="submission" date="2024-02" db="EMBL/GenBank/DDBJ databases">
        <title>Comparative genomics of Cryptococcus and Kwoniella reveals pathogenesis evolution and contrasting modes of karyotype evolution via chromosome fusion or intercentromeric recombination.</title>
        <authorList>
            <person name="Coelho M.A."/>
            <person name="David-Palma M."/>
            <person name="Shea T."/>
            <person name="Bowers K."/>
            <person name="McGinley-Smith S."/>
            <person name="Mohammad A.W."/>
            <person name="Gnirke A."/>
            <person name="Yurkov A.M."/>
            <person name="Nowrousian M."/>
            <person name="Sun S."/>
            <person name="Cuomo C.A."/>
            <person name="Heitman J."/>
        </authorList>
    </citation>
    <scope>NUCLEOTIDE SEQUENCE</scope>
    <source>
        <strain evidence="2">CBS 10737</strain>
    </source>
</reference>
<dbReference type="EMBL" id="CP144528">
    <property type="protein sequence ID" value="WWC72857.1"/>
    <property type="molecule type" value="Genomic_DNA"/>
</dbReference>
<sequence length="433" mass="49357">MKAAESVWNLRHIRSAILSYLPDDGLAKTIILDKENFVESVKILYETVTPRSFSVLDEKGENLASKCFKLLGMIFCPAINSKSLRTHPVIFSDHRLGLDSTLMPDGHGETLEIIYQPDIFAVTGKTQAVLWEDYDDTFLVYGGDYLRDISETDYAEVNEKWDVQRKIKHAFADGQREQDDIDGEIYDFFESWLDEEGLFANEVNSLDLQVHMRTETIIKEFRKLSENNSPMPKKLQLVVNEDSSDIEYSLIAAIETLSPLIEDLHLGRDSILEDDETVIRTTVRQFLTQPIRWPPGNLKLKTLRFPLMIITETDSGKSNPQQLDTLAGLMDEQSPHLGLRSLTIDLDFAFQDQSLDDVKTHMPRLSNLARKLIRIGGTGCTYSLNVRVLKEGNKKGNEELLSGLLTEAVREEMVKIWGEEPTCWRRLSSAERI</sequence>
<protein>
    <submittedName>
        <fullName evidence="1">Uncharacterized protein</fullName>
    </submittedName>
</protein>
<dbReference type="GeneID" id="30174003"/>
<reference evidence="2" key="2">
    <citation type="submission" date="2013-07" db="EMBL/GenBank/DDBJ databases">
        <authorList>
            <consortium name="The Broad Institute Genome Sequencing Platform"/>
            <person name="Cuomo C."/>
            <person name="Litvintseva A."/>
            <person name="Chen Y."/>
            <person name="Heitman J."/>
            <person name="Sun S."/>
            <person name="Springer D."/>
            <person name="Dromer F."/>
            <person name="Young S.K."/>
            <person name="Zeng Q."/>
            <person name="Gargeya S."/>
            <person name="Fitzgerald M."/>
            <person name="Abouelleil A."/>
            <person name="Alvarado L."/>
            <person name="Berlin A.M."/>
            <person name="Chapman S.B."/>
            <person name="Dewar J."/>
            <person name="Goldberg J."/>
            <person name="Griggs A."/>
            <person name="Gujja S."/>
            <person name="Hansen M."/>
            <person name="Howarth C."/>
            <person name="Imamovic A."/>
            <person name="Larimer J."/>
            <person name="McCowan C."/>
            <person name="Murphy C."/>
            <person name="Pearson M."/>
            <person name="Priest M."/>
            <person name="Roberts A."/>
            <person name="Saif S."/>
            <person name="Shea T."/>
            <person name="Sykes S."/>
            <person name="Wortman J."/>
            <person name="Nusbaum C."/>
            <person name="Birren B."/>
        </authorList>
    </citation>
    <scope>NUCLEOTIDE SEQUENCE</scope>
    <source>
        <strain evidence="2">CBS 10737</strain>
    </source>
</reference>
<gene>
    <name evidence="1" type="ORF">I206_05634</name>
    <name evidence="2" type="ORF">I206_106821</name>
</gene>
<evidence type="ECO:0000313" key="1">
    <source>
        <dbReference type="EMBL" id="OCF48853.1"/>
    </source>
</evidence>
<dbReference type="RefSeq" id="XP_019010072.1">
    <property type="nucleotide sequence ID" value="XM_019157354.1"/>
</dbReference>
<reference evidence="1" key="3">
    <citation type="submission" date="2016-07" db="EMBL/GenBank/DDBJ databases">
        <title>Evolution of pathogenesis and genome organization in the Tremellales.</title>
        <authorList>
            <person name="Cuomo C."/>
            <person name="Litvintseva A."/>
            <person name="Heitman J."/>
            <person name="Chen Y."/>
            <person name="Sun S."/>
            <person name="Springer D."/>
            <person name="Dromer F."/>
            <person name="Young S."/>
            <person name="Zeng Q."/>
            <person name="Chapman S."/>
            <person name="Gujja S."/>
            <person name="Saif S."/>
            <person name="Birren B."/>
        </authorList>
    </citation>
    <scope>NUCLEOTIDE SEQUENCE</scope>
    <source>
        <strain evidence="1">CBS 10737</strain>
    </source>
</reference>
<organism evidence="1">
    <name type="scientific">Kwoniella pini CBS 10737</name>
    <dbReference type="NCBI Taxonomy" id="1296096"/>
    <lineage>
        <taxon>Eukaryota</taxon>
        <taxon>Fungi</taxon>
        <taxon>Dikarya</taxon>
        <taxon>Basidiomycota</taxon>
        <taxon>Agaricomycotina</taxon>
        <taxon>Tremellomycetes</taxon>
        <taxon>Tremellales</taxon>
        <taxon>Cryptococcaceae</taxon>
        <taxon>Kwoniella</taxon>
    </lineage>
</organism>
<name>A0A1B9HZZ0_9TREE</name>
<dbReference type="KEGG" id="kpin:30174003"/>
<dbReference type="OrthoDB" id="2565144at2759"/>
<evidence type="ECO:0000313" key="2">
    <source>
        <dbReference type="EMBL" id="WWC72857.1"/>
    </source>
</evidence>
<proteinExistence type="predicted"/>
<evidence type="ECO:0000313" key="3">
    <source>
        <dbReference type="Proteomes" id="UP000094020"/>
    </source>
</evidence>